<dbReference type="Pfam" id="PF12937">
    <property type="entry name" value="F-box-like"/>
    <property type="match status" value="1"/>
</dbReference>
<accession>A0A1E3NZE6</accession>
<dbReference type="EMBL" id="KV454212">
    <property type="protein sequence ID" value="ODQ58475.1"/>
    <property type="molecule type" value="Genomic_DNA"/>
</dbReference>
<sequence length="467" mass="53849">MIQRLQQFTKKRRLLFAEKKQQHIDHAPIEYSPNTLLGLPLELLYKIVQNLDPKDWLILCLSCRYLHDFIDTFFLYHDVKLSHKDALIRFRKTISKNKKTNKLSLYVKSIEFCRPEKDSAEIETTSIAGFEYSTGGKDSSSYISIMLEIISLLPNLNHINLSQISPGFQFPEWASSLKTYAHEHNYYPSIRKLSLSSESGWNIALRPNLLWPFGLIEELHLTDIIIDSSSLLKPNLLTVSNENGPLITKQALTIENPITWSPIRSLTLSSCSIASNGSRYLRGYFKQVESLKLINLRSHYDLLLSHCFTSLKDLTIDLNSKGFSLYSSTEANAINVDNFNSNFAYYNSMFVPKFYINYLQFVDVIEKLPFVSKIALINVSFTNLKPIDPEDIANDENHLVNNNLFKFLTFLSKFQNVEFVMLKNYKLHQSRDKEAWECLLAPCFTSTNSVKVKDRDGSVLFSRNIRC</sequence>
<dbReference type="GeneID" id="30201019"/>
<gene>
    <name evidence="2" type="ORF">WICANDRAFT_64610</name>
</gene>
<evidence type="ECO:0000259" key="1">
    <source>
        <dbReference type="PROSITE" id="PS50181"/>
    </source>
</evidence>
<dbReference type="OrthoDB" id="4032719at2759"/>
<dbReference type="InterPro" id="IPR001810">
    <property type="entry name" value="F-box_dom"/>
</dbReference>
<dbReference type="STRING" id="683960.A0A1E3NZE6"/>
<dbReference type="AlphaFoldDB" id="A0A1E3NZE6"/>
<organism evidence="2 3">
    <name type="scientific">Wickerhamomyces anomalus (strain ATCC 58044 / CBS 1984 / NCYC 433 / NRRL Y-366-8)</name>
    <name type="common">Yeast</name>
    <name type="synonym">Hansenula anomala</name>
    <dbReference type="NCBI Taxonomy" id="683960"/>
    <lineage>
        <taxon>Eukaryota</taxon>
        <taxon>Fungi</taxon>
        <taxon>Dikarya</taxon>
        <taxon>Ascomycota</taxon>
        <taxon>Saccharomycotina</taxon>
        <taxon>Saccharomycetes</taxon>
        <taxon>Phaffomycetales</taxon>
        <taxon>Wickerhamomycetaceae</taxon>
        <taxon>Wickerhamomyces</taxon>
    </lineage>
</organism>
<feature type="domain" description="F-box" evidence="1">
    <location>
        <begin position="33"/>
        <end position="79"/>
    </location>
</feature>
<dbReference type="RefSeq" id="XP_019037682.1">
    <property type="nucleotide sequence ID" value="XM_019183773.1"/>
</dbReference>
<protein>
    <recommendedName>
        <fullName evidence="1">F-box domain-containing protein</fullName>
    </recommendedName>
</protein>
<dbReference type="SUPFAM" id="SSF81383">
    <property type="entry name" value="F-box domain"/>
    <property type="match status" value="1"/>
</dbReference>
<dbReference type="PROSITE" id="PS50181">
    <property type="entry name" value="FBOX"/>
    <property type="match status" value="1"/>
</dbReference>
<name>A0A1E3NZE6_WICAA</name>
<dbReference type="Proteomes" id="UP000094112">
    <property type="component" value="Unassembled WGS sequence"/>
</dbReference>
<proteinExistence type="predicted"/>
<keyword evidence="3" id="KW-1185">Reference proteome</keyword>
<evidence type="ECO:0000313" key="2">
    <source>
        <dbReference type="EMBL" id="ODQ58475.1"/>
    </source>
</evidence>
<reference evidence="2 3" key="1">
    <citation type="journal article" date="2016" name="Proc. Natl. Acad. Sci. U.S.A.">
        <title>Comparative genomics of biotechnologically important yeasts.</title>
        <authorList>
            <person name="Riley R."/>
            <person name="Haridas S."/>
            <person name="Wolfe K.H."/>
            <person name="Lopes M.R."/>
            <person name="Hittinger C.T."/>
            <person name="Goeker M."/>
            <person name="Salamov A.A."/>
            <person name="Wisecaver J.H."/>
            <person name="Long T.M."/>
            <person name="Calvey C.H."/>
            <person name="Aerts A.L."/>
            <person name="Barry K.W."/>
            <person name="Choi C."/>
            <person name="Clum A."/>
            <person name="Coughlan A.Y."/>
            <person name="Deshpande S."/>
            <person name="Douglass A.P."/>
            <person name="Hanson S.J."/>
            <person name="Klenk H.-P."/>
            <person name="LaButti K.M."/>
            <person name="Lapidus A."/>
            <person name="Lindquist E.A."/>
            <person name="Lipzen A.M."/>
            <person name="Meier-Kolthoff J.P."/>
            <person name="Ohm R.A."/>
            <person name="Otillar R.P."/>
            <person name="Pangilinan J.L."/>
            <person name="Peng Y."/>
            <person name="Rokas A."/>
            <person name="Rosa C.A."/>
            <person name="Scheuner C."/>
            <person name="Sibirny A.A."/>
            <person name="Slot J.C."/>
            <person name="Stielow J.B."/>
            <person name="Sun H."/>
            <person name="Kurtzman C.P."/>
            <person name="Blackwell M."/>
            <person name="Grigoriev I.V."/>
            <person name="Jeffries T.W."/>
        </authorList>
    </citation>
    <scope>NUCLEOTIDE SEQUENCE [LARGE SCALE GENOMIC DNA]</scope>
    <source>
        <strain evidence="3">ATCC 58044 / CBS 1984 / NCYC 433 / NRRL Y-366-8</strain>
    </source>
</reference>
<dbReference type="InterPro" id="IPR036047">
    <property type="entry name" value="F-box-like_dom_sf"/>
</dbReference>
<evidence type="ECO:0000313" key="3">
    <source>
        <dbReference type="Proteomes" id="UP000094112"/>
    </source>
</evidence>